<feature type="chain" id="PRO_5042850679" description="Sodefrin-like factor" evidence="9">
    <location>
        <begin position="24"/>
        <end position="249"/>
    </location>
</feature>
<keyword evidence="5 8" id="KW-1133">Transmembrane helix</keyword>
<evidence type="ECO:0000313" key="11">
    <source>
        <dbReference type="Proteomes" id="UP001353858"/>
    </source>
</evidence>
<feature type="transmembrane region" description="Helical" evidence="8">
    <location>
        <begin position="229"/>
        <end position="248"/>
    </location>
</feature>
<evidence type="ECO:0008006" key="12">
    <source>
        <dbReference type="Google" id="ProtNLM"/>
    </source>
</evidence>
<reference evidence="11" key="1">
    <citation type="submission" date="2023-01" db="EMBL/GenBank/DDBJ databases">
        <title>Key to firefly adult light organ development and bioluminescence: homeobox transcription factors regulate luciferase expression and transportation to peroxisome.</title>
        <authorList>
            <person name="Fu X."/>
        </authorList>
    </citation>
    <scope>NUCLEOTIDE SEQUENCE [LARGE SCALE GENOMIC DNA]</scope>
</reference>
<feature type="signal peptide" evidence="9">
    <location>
        <begin position="1"/>
        <end position="23"/>
    </location>
</feature>
<evidence type="ECO:0000256" key="7">
    <source>
        <dbReference type="ARBA" id="ARBA00023288"/>
    </source>
</evidence>
<evidence type="ECO:0000256" key="3">
    <source>
        <dbReference type="ARBA" id="ARBA00022692"/>
    </source>
</evidence>
<accession>A0AAN7P2S4</accession>
<dbReference type="InterPro" id="IPR050975">
    <property type="entry name" value="Sleep_regulator"/>
</dbReference>
<organism evidence="10 11">
    <name type="scientific">Aquatica leii</name>
    <dbReference type="NCBI Taxonomy" id="1421715"/>
    <lineage>
        <taxon>Eukaryota</taxon>
        <taxon>Metazoa</taxon>
        <taxon>Ecdysozoa</taxon>
        <taxon>Arthropoda</taxon>
        <taxon>Hexapoda</taxon>
        <taxon>Insecta</taxon>
        <taxon>Pterygota</taxon>
        <taxon>Neoptera</taxon>
        <taxon>Endopterygota</taxon>
        <taxon>Coleoptera</taxon>
        <taxon>Polyphaga</taxon>
        <taxon>Elateriformia</taxon>
        <taxon>Elateroidea</taxon>
        <taxon>Lampyridae</taxon>
        <taxon>Luciolinae</taxon>
        <taxon>Aquatica</taxon>
    </lineage>
</organism>
<comment type="subcellular location">
    <subcellularLocation>
        <location evidence="1">Membrane</location>
        <topology evidence="1">Lipid-anchor</topology>
        <topology evidence="1">GPI-anchor</topology>
    </subcellularLocation>
</comment>
<evidence type="ECO:0000256" key="2">
    <source>
        <dbReference type="ARBA" id="ARBA00022622"/>
    </source>
</evidence>
<evidence type="ECO:0000256" key="1">
    <source>
        <dbReference type="ARBA" id="ARBA00004589"/>
    </source>
</evidence>
<gene>
    <name evidence="10" type="ORF">RN001_013403</name>
</gene>
<protein>
    <recommendedName>
        <fullName evidence="12">Sodefrin-like factor</fullName>
    </recommendedName>
</protein>
<keyword evidence="7" id="KW-0449">Lipoprotein</keyword>
<evidence type="ECO:0000256" key="4">
    <source>
        <dbReference type="ARBA" id="ARBA00022729"/>
    </source>
</evidence>
<evidence type="ECO:0000313" key="10">
    <source>
        <dbReference type="EMBL" id="KAK4874043.1"/>
    </source>
</evidence>
<proteinExistence type="predicted"/>
<name>A0AAN7P2S4_9COLE</name>
<evidence type="ECO:0000256" key="6">
    <source>
        <dbReference type="ARBA" id="ARBA00023136"/>
    </source>
</evidence>
<evidence type="ECO:0000256" key="9">
    <source>
        <dbReference type="SAM" id="SignalP"/>
    </source>
</evidence>
<dbReference type="AlphaFoldDB" id="A0AAN7P2S4"/>
<keyword evidence="4 9" id="KW-0732">Signal</keyword>
<dbReference type="Proteomes" id="UP001353858">
    <property type="component" value="Unassembled WGS sequence"/>
</dbReference>
<keyword evidence="11" id="KW-1185">Reference proteome</keyword>
<dbReference type="EMBL" id="JARPUR010000006">
    <property type="protein sequence ID" value="KAK4874043.1"/>
    <property type="molecule type" value="Genomic_DNA"/>
</dbReference>
<keyword evidence="2" id="KW-0336">GPI-anchor</keyword>
<evidence type="ECO:0000256" key="5">
    <source>
        <dbReference type="ARBA" id="ARBA00022989"/>
    </source>
</evidence>
<keyword evidence="2" id="KW-0325">Glycoprotein</keyword>
<dbReference type="GO" id="GO:0098552">
    <property type="term" value="C:side of membrane"/>
    <property type="evidence" value="ECO:0007669"/>
    <property type="project" value="UniProtKB-KW"/>
</dbReference>
<comment type="caution">
    <text evidence="10">The sequence shown here is derived from an EMBL/GenBank/DDBJ whole genome shotgun (WGS) entry which is preliminary data.</text>
</comment>
<dbReference type="PANTHER" id="PTHR33562">
    <property type="entry name" value="ATILLA, ISOFORM B-RELATED-RELATED"/>
    <property type="match status" value="1"/>
</dbReference>
<keyword evidence="3 8" id="KW-0812">Transmembrane</keyword>
<sequence length="249" mass="27718">MGRYSILFCFTFVICALINTGTAIRCYKCSGTPTDDCGSPEEHSHLIVNCTEPNHNACITETITVLNQTTGLIRGCGDRNSCDSKRSDLHDEVCSAIFICTYIQYANSIRCYSCISSSPNQTCFTPLNTTKIPSYVCNKTSSNFNDFLNTTHLNPHYVEEALNSSEFECVMFKKHYVQGNITEVGRGCFPRTSYVNACQALYLVAGNNTSHHLKDCDVCHYNNCNSASSILPASTFLFLAFIVLRTYLK</sequence>
<evidence type="ECO:0000256" key="8">
    <source>
        <dbReference type="SAM" id="Phobius"/>
    </source>
</evidence>
<keyword evidence="6 8" id="KW-0472">Membrane</keyword>